<dbReference type="EMBL" id="MLAK01000858">
    <property type="protein sequence ID" value="OHT02685.1"/>
    <property type="molecule type" value="Genomic_DNA"/>
</dbReference>
<keyword evidence="1" id="KW-0132">Cell division</keyword>
<evidence type="ECO:0000256" key="3">
    <source>
        <dbReference type="ARBA" id="ARBA00023306"/>
    </source>
</evidence>
<dbReference type="PIRSF" id="PIRSF001771">
    <property type="entry name" value="Cyclin_A_B_D_E"/>
    <property type="match status" value="1"/>
</dbReference>
<dbReference type="Pfam" id="PF02984">
    <property type="entry name" value="Cyclin_C"/>
    <property type="match status" value="1"/>
</dbReference>
<dbReference type="SUPFAM" id="SSF47954">
    <property type="entry name" value="Cyclin-like"/>
    <property type="match status" value="2"/>
</dbReference>
<feature type="compositionally biased region" description="Polar residues" evidence="5">
    <location>
        <begin position="1"/>
        <end position="23"/>
    </location>
</feature>
<dbReference type="Gene3D" id="1.10.472.10">
    <property type="entry name" value="Cyclin-like"/>
    <property type="match status" value="2"/>
</dbReference>
<dbReference type="PANTHER" id="PTHR10177">
    <property type="entry name" value="CYCLINS"/>
    <property type="match status" value="1"/>
</dbReference>
<keyword evidence="3" id="KW-0131">Cell cycle</keyword>
<gene>
    <name evidence="8" type="ORF">TRFO_30184</name>
</gene>
<dbReference type="GeneID" id="94841905"/>
<dbReference type="InterPro" id="IPR036915">
    <property type="entry name" value="Cyclin-like_sf"/>
</dbReference>
<feature type="domain" description="Cyclin C-terminal" evidence="7">
    <location>
        <begin position="212"/>
        <end position="329"/>
    </location>
</feature>
<feature type="domain" description="Cyclin-like" evidence="6">
    <location>
        <begin position="216"/>
        <end position="298"/>
    </location>
</feature>
<feature type="domain" description="Cyclin-like" evidence="6">
    <location>
        <begin position="119"/>
        <end position="203"/>
    </location>
</feature>
<keyword evidence="9" id="KW-1185">Reference proteome</keyword>
<evidence type="ECO:0000313" key="9">
    <source>
        <dbReference type="Proteomes" id="UP000179807"/>
    </source>
</evidence>
<sequence length="335" mass="38234">MLENRTSSSIAIRGNQTQHSQPVSRKALHDASSRINGAHEFSKTNVMKTIPENMKEIEEPNQILKPSRLGEIDDPQDAYDFDLEVYQTMKREERVDLPNPDYFEQQTSITPKMRTIVFDWLVDVHGKLGFHTDTLYLTMNIIDRYLSIISLDKTQFQKFACAATLIAAKNLELYTPSLRDLVQLADRSFTTTQLAEAEAEMMSALDFRINPFLPSMFLKRYLRIMQPDFHLSMVSHYILETTILDQKFIGETPSKLAAAAVCLAATLYRGTGQWTEEAISNTGFTIDDLTDLIQKLLNCVNTTVASRYTAIRRKYSGKEMDNVSGIRYPELMNAF</sequence>
<dbReference type="PROSITE" id="PS00292">
    <property type="entry name" value="CYCLINS"/>
    <property type="match status" value="1"/>
</dbReference>
<comment type="caution">
    <text evidence="8">The sequence shown here is derived from an EMBL/GenBank/DDBJ whole genome shotgun (WGS) entry which is preliminary data.</text>
</comment>
<evidence type="ECO:0000256" key="4">
    <source>
        <dbReference type="RuleBase" id="RU000383"/>
    </source>
</evidence>
<evidence type="ECO:0000256" key="5">
    <source>
        <dbReference type="SAM" id="MobiDB-lite"/>
    </source>
</evidence>
<dbReference type="RefSeq" id="XP_068355821.1">
    <property type="nucleotide sequence ID" value="XM_068507201.1"/>
</dbReference>
<dbReference type="InterPro" id="IPR013763">
    <property type="entry name" value="Cyclin-like_dom"/>
</dbReference>
<organism evidence="8 9">
    <name type="scientific">Tritrichomonas foetus</name>
    <dbReference type="NCBI Taxonomy" id="1144522"/>
    <lineage>
        <taxon>Eukaryota</taxon>
        <taxon>Metamonada</taxon>
        <taxon>Parabasalia</taxon>
        <taxon>Tritrichomonadida</taxon>
        <taxon>Tritrichomonadidae</taxon>
        <taxon>Tritrichomonas</taxon>
    </lineage>
</organism>
<dbReference type="Proteomes" id="UP000179807">
    <property type="component" value="Unassembled WGS sequence"/>
</dbReference>
<dbReference type="VEuPathDB" id="TrichDB:TRFO_30184"/>
<accession>A0A1J4JZK1</accession>
<dbReference type="SMART" id="SM00385">
    <property type="entry name" value="CYCLIN"/>
    <property type="match status" value="2"/>
</dbReference>
<dbReference type="Pfam" id="PF00134">
    <property type="entry name" value="Cyclin_N"/>
    <property type="match status" value="1"/>
</dbReference>
<reference evidence="8" key="1">
    <citation type="submission" date="2016-10" db="EMBL/GenBank/DDBJ databases">
        <authorList>
            <person name="Benchimol M."/>
            <person name="Almeida L.G."/>
            <person name="Vasconcelos A.T."/>
            <person name="Perreira-Neves A."/>
            <person name="Rosa I.A."/>
            <person name="Tasca T."/>
            <person name="Bogo M.R."/>
            <person name="de Souza W."/>
        </authorList>
    </citation>
    <scope>NUCLEOTIDE SEQUENCE [LARGE SCALE GENOMIC DNA]</scope>
    <source>
        <strain evidence="8">K</strain>
    </source>
</reference>
<keyword evidence="2 4" id="KW-0195">Cyclin</keyword>
<dbReference type="GO" id="GO:0051301">
    <property type="term" value="P:cell division"/>
    <property type="evidence" value="ECO:0007669"/>
    <property type="project" value="UniProtKB-KW"/>
</dbReference>
<dbReference type="InterPro" id="IPR046965">
    <property type="entry name" value="Cyclin_A/B-like"/>
</dbReference>
<evidence type="ECO:0000259" key="7">
    <source>
        <dbReference type="SMART" id="SM01332"/>
    </source>
</evidence>
<dbReference type="InterPro" id="IPR048258">
    <property type="entry name" value="Cyclins_cyclin-box"/>
</dbReference>
<dbReference type="OrthoDB" id="5590282at2759"/>
<dbReference type="InterPro" id="IPR006671">
    <property type="entry name" value="Cyclin_N"/>
</dbReference>
<dbReference type="GO" id="GO:0044772">
    <property type="term" value="P:mitotic cell cycle phase transition"/>
    <property type="evidence" value="ECO:0007669"/>
    <property type="project" value="InterPro"/>
</dbReference>
<dbReference type="GO" id="GO:0016538">
    <property type="term" value="F:cyclin-dependent protein serine/threonine kinase regulator activity"/>
    <property type="evidence" value="ECO:0007669"/>
    <property type="project" value="InterPro"/>
</dbReference>
<proteinExistence type="inferred from homology"/>
<evidence type="ECO:0000256" key="1">
    <source>
        <dbReference type="ARBA" id="ARBA00022618"/>
    </source>
</evidence>
<evidence type="ECO:0000313" key="8">
    <source>
        <dbReference type="EMBL" id="OHT02685.1"/>
    </source>
</evidence>
<dbReference type="InterPro" id="IPR004367">
    <property type="entry name" value="Cyclin_C-dom"/>
</dbReference>
<comment type="similarity">
    <text evidence="4">Belongs to the cyclin family.</text>
</comment>
<dbReference type="AlphaFoldDB" id="A0A1J4JZK1"/>
<name>A0A1J4JZK1_9EUKA</name>
<dbReference type="FunFam" id="1.10.472.10:FF:000001">
    <property type="entry name" value="G2/mitotic-specific cyclin"/>
    <property type="match status" value="1"/>
</dbReference>
<protein>
    <submittedName>
        <fullName evidence="8">G2/mitotic-specific cyclin-B</fullName>
    </submittedName>
</protein>
<dbReference type="InterPro" id="IPR039361">
    <property type="entry name" value="Cyclin"/>
</dbReference>
<evidence type="ECO:0000259" key="6">
    <source>
        <dbReference type="SMART" id="SM00385"/>
    </source>
</evidence>
<dbReference type="SMART" id="SM01332">
    <property type="entry name" value="Cyclin_C"/>
    <property type="match status" value="1"/>
</dbReference>
<feature type="region of interest" description="Disordered" evidence="5">
    <location>
        <begin position="1"/>
        <end position="30"/>
    </location>
</feature>
<evidence type="ECO:0000256" key="2">
    <source>
        <dbReference type="ARBA" id="ARBA00023127"/>
    </source>
</evidence>